<proteinExistence type="predicted"/>
<reference evidence="2 3" key="1">
    <citation type="submission" date="2023-05" db="EMBL/GenBank/DDBJ databases">
        <title>B98-5 Cell Line De Novo Hybrid Assembly: An Optical Mapping Approach.</title>
        <authorList>
            <person name="Kananen K."/>
            <person name="Auerbach J.A."/>
            <person name="Kautto E."/>
            <person name="Blachly J.S."/>
        </authorList>
    </citation>
    <scope>NUCLEOTIDE SEQUENCE [LARGE SCALE GENOMIC DNA]</scope>
    <source>
        <strain evidence="2">B95-8</strain>
        <tissue evidence="2">Cell line</tissue>
    </source>
</reference>
<accession>A0ABQ9UAT5</accession>
<dbReference type="Proteomes" id="UP001266305">
    <property type="component" value="Unassembled WGS sequence"/>
</dbReference>
<name>A0ABQ9UAT5_SAGOE</name>
<evidence type="ECO:0000313" key="3">
    <source>
        <dbReference type="Proteomes" id="UP001266305"/>
    </source>
</evidence>
<sequence length="74" mass="8107">MSARVQVQASGHRLLSSTEMQGMPTPPLSMEQVEGVKRSMKSVAESGMSPKPLSLPSHQPIMEKTLWTSVRPTM</sequence>
<keyword evidence="3" id="KW-1185">Reference proteome</keyword>
<organism evidence="2 3">
    <name type="scientific">Saguinus oedipus</name>
    <name type="common">Cotton-top tamarin</name>
    <name type="synonym">Oedipomidas oedipus</name>
    <dbReference type="NCBI Taxonomy" id="9490"/>
    <lineage>
        <taxon>Eukaryota</taxon>
        <taxon>Metazoa</taxon>
        <taxon>Chordata</taxon>
        <taxon>Craniata</taxon>
        <taxon>Vertebrata</taxon>
        <taxon>Euteleostomi</taxon>
        <taxon>Mammalia</taxon>
        <taxon>Eutheria</taxon>
        <taxon>Euarchontoglires</taxon>
        <taxon>Primates</taxon>
        <taxon>Haplorrhini</taxon>
        <taxon>Platyrrhini</taxon>
        <taxon>Cebidae</taxon>
        <taxon>Callitrichinae</taxon>
        <taxon>Saguinus</taxon>
    </lineage>
</organism>
<evidence type="ECO:0000256" key="1">
    <source>
        <dbReference type="SAM" id="MobiDB-lite"/>
    </source>
</evidence>
<evidence type="ECO:0000313" key="2">
    <source>
        <dbReference type="EMBL" id="KAK2094167.1"/>
    </source>
</evidence>
<protein>
    <submittedName>
        <fullName evidence="2">Uncharacterized protein</fullName>
    </submittedName>
</protein>
<gene>
    <name evidence="2" type="ORF">P7K49_027905</name>
</gene>
<comment type="caution">
    <text evidence="2">The sequence shown here is derived from an EMBL/GenBank/DDBJ whole genome shotgun (WGS) entry which is preliminary data.</text>
</comment>
<dbReference type="EMBL" id="JASSZA010000014">
    <property type="protein sequence ID" value="KAK2094167.1"/>
    <property type="molecule type" value="Genomic_DNA"/>
</dbReference>
<feature type="compositionally biased region" description="Polar residues" evidence="1">
    <location>
        <begin position="1"/>
        <end position="20"/>
    </location>
</feature>
<feature type="region of interest" description="Disordered" evidence="1">
    <location>
        <begin position="1"/>
        <end position="74"/>
    </location>
</feature>